<dbReference type="Pfam" id="PF00531">
    <property type="entry name" value="Death"/>
    <property type="match status" value="1"/>
</dbReference>
<feature type="region of interest" description="Disordered" evidence="1">
    <location>
        <begin position="1"/>
        <end position="35"/>
    </location>
</feature>
<dbReference type="Gene3D" id="1.10.533.10">
    <property type="entry name" value="Death Domain, Fas"/>
    <property type="match status" value="1"/>
</dbReference>
<evidence type="ECO:0000313" key="4">
    <source>
        <dbReference type="Proteomes" id="UP000292052"/>
    </source>
</evidence>
<accession>A0A482V0N3</accession>
<comment type="caution">
    <text evidence="3">The sequence shown here is derived from an EMBL/GenBank/DDBJ whole genome shotgun (WGS) entry which is preliminary data.</text>
</comment>
<feature type="domain" description="Death" evidence="2">
    <location>
        <begin position="61"/>
        <end position="100"/>
    </location>
</feature>
<sequence length="104" mass="11541">MSTNLDDLTTDAIPSPPRDHVKTGTDEEGNFENDNNTPFASVINISNANGIHIGSNYNVIYQMLLDWIQNEGTAATVGKLATALWETNQQDVVKRWSENFNSNQ</sequence>
<dbReference type="InterPro" id="IPR000488">
    <property type="entry name" value="Death_dom"/>
</dbReference>
<evidence type="ECO:0000259" key="2">
    <source>
        <dbReference type="PROSITE" id="PS50017"/>
    </source>
</evidence>
<gene>
    <name evidence="3" type="ORF">BDFB_003309</name>
</gene>
<dbReference type="CDD" id="cd01670">
    <property type="entry name" value="Death"/>
    <property type="match status" value="1"/>
</dbReference>
<keyword evidence="4" id="KW-1185">Reference proteome</keyword>
<evidence type="ECO:0000256" key="1">
    <source>
        <dbReference type="SAM" id="MobiDB-lite"/>
    </source>
</evidence>
<dbReference type="EMBL" id="QDEB01131649">
    <property type="protein sequence ID" value="RZB39060.1"/>
    <property type="molecule type" value="Genomic_DNA"/>
</dbReference>
<dbReference type="Proteomes" id="UP000292052">
    <property type="component" value="Unassembled WGS sequence"/>
</dbReference>
<dbReference type="GO" id="GO:0007165">
    <property type="term" value="P:signal transduction"/>
    <property type="evidence" value="ECO:0007669"/>
    <property type="project" value="InterPro"/>
</dbReference>
<dbReference type="PROSITE" id="PS50017">
    <property type="entry name" value="DEATH_DOMAIN"/>
    <property type="match status" value="1"/>
</dbReference>
<dbReference type="InterPro" id="IPR011029">
    <property type="entry name" value="DEATH-like_dom_sf"/>
</dbReference>
<evidence type="ECO:0000313" key="3">
    <source>
        <dbReference type="EMBL" id="RZB39060.1"/>
    </source>
</evidence>
<name>A0A482V0N3_ASBVE</name>
<organism evidence="3 4">
    <name type="scientific">Asbolus verrucosus</name>
    <name type="common">Desert ironclad beetle</name>
    <dbReference type="NCBI Taxonomy" id="1661398"/>
    <lineage>
        <taxon>Eukaryota</taxon>
        <taxon>Metazoa</taxon>
        <taxon>Ecdysozoa</taxon>
        <taxon>Arthropoda</taxon>
        <taxon>Hexapoda</taxon>
        <taxon>Insecta</taxon>
        <taxon>Pterygota</taxon>
        <taxon>Neoptera</taxon>
        <taxon>Endopterygota</taxon>
        <taxon>Coleoptera</taxon>
        <taxon>Polyphaga</taxon>
        <taxon>Cucujiformia</taxon>
        <taxon>Tenebrionidae</taxon>
        <taxon>Pimeliinae</taxon>
        <taxon>Asbolus</taxon>
    </lineage>
</organism>
<protein>
    <recommendedName>
        <fullName evidence="2">Death domain-containing protein</fullName>
    </recommendedName>
</protein>
<dbReference type="AlphaFoldDB" id="A0A482V0N3"/>
<dbReference type="OrthoDB" id="535509at2759"/>
<proteinExistence type="predicted"/>
<dbReference type="SUPFAM" id="SSF47986">
    <property type="entry name" value="DEATH domain"/>
    <property type="match status" value="1"/>
</dbReference>
<reference evidence="3 4" key="1">
    <citation type="submission" date="2017-03" db="EMBL/GenBank/DDBJ databases">
        <title>Genome of the blue death feigning beetle - Asbolus verrucosus.</title>
        <authorList>
            <person name="Rider S.D."/>
        </authorList>
    </citation>
    <scope>NUCLEOTIDE SEQUENCE [LARGE SCALE GENOMIC DNA]</scope>
    <source>
        <strain evidence="3">Butters</strain>
        <tissue evidence="3">Head and leg muscle</tissue>
    </source>
</reference>
<dbReference type="STRING" id="1661398.A0A482V0N3"/>